<dbReference type="AlphaFoldDB" id="A0A4Y8RCV5"/>
<organism evidence="1 2">
    <name type="scientific">Jiella endophytica</name>
    <dbReference type="NCBI Taxonomy" id="2558362"/>
    <lineage>
        <taxon>Bacteria</taxon>
        <taxon>Pseudomonadati</taxon>
        <taxon>Pseudomonadota</taxon>
        <taxon>Alphaproteobacteria</taxon>
        <taxon>Hyphomicrobiales</taxon>
        <taxon>Aurantimonadaceae</taxon>
        <taxon>Jiella</taxon>
    </lineage>
</organism>
<dbReference type="OrthoDB" id="7982727at2"/>
<accession>A0A4Y8RCV5</accession>
<dbReference type="Proteomes" id="UP000298179">
    <property type="component" value="Unassembled WGS sequence"/>
</dbReference>
<sequence length="200" mass="21960">MRASSFSLTGTYAGLGALNYGAESNLEVKNLLVAEADPDVVSMTIQKRLRYRDEEGRLRSHVFDLVKTLRSGIVVHDAVKPKAKHERSGIHAVIAAFRAQRQDRRAFFQVVDEDMLPDWRVANAVLTKKALDEPDPDADDRLFEALCTADGPLTVEEAGRRAGLGNRALAAAARLLRNREIALVGGRLLEICSAIVIAEQ</sequence>
<name>A0A4Y8RCV5_9HYPH</name>
<gene>
    <name evidence="1" type="ORF">E3C22_19585</name>
</gene>
<evidence type="ECO:0000313" key="2">
    <source>
        <dbReference type="Proteomes" id="UP000298179"/>
    </source>
</evidence>
<keyword evidence="2" id="KW-1185">Reference proteome</keyword>
<protein>
    <recommendedName>
        <fullName evidence="3">TnsA endonuclease N-terminal domain-containing protein</fullName>
    </recommendedName>
</protein>
<dbReference type="EMBL" id="SOZD01000006">
    <property type="protein sequence ID" value="TFF19868.1"/>
    <property type="molecule type" value="Genomic_DNA"/>
</dbReference>
<evidence type="ECO:0008006" key="3">
    <source>
        <dbReference type="Google" id="ProtNLM"/>
    </source>
</evidence>
<dbReference type="RefSeq" id="WP_134763549.1">
    <property type="nucleotide sequence ID" value="NZ_SOZD01000006.1"/>
</dbReference>
<proteinExistence type="predicted"/>
<reference evidence="1 2" key="1">
    <citation type="submission" date="2019-03" db="EMBL/GenBank/DDBJ databases">
        <title>Jiella endophytica sp. nov., a novel endophytic bacterium isolated from root of Ficus microcarpa Linn. f.</title>
        <authorList>
            <person name="Tuo L."/>
        </authorList>
    </citation>
    <scope>NUCLEOTIDE SEQUENCE [LARGE SCALE GENOMIC DNA]</scope>
    <source>
        <strain evidence="1 2">CBS5Q-3</strain>
    </source>
</reference>
<evidence type="ECO:0000313" key="1">
    <source>
        <dbReference type="EMBL" id="TFF19868.1"/>
    </source>
</evidence>
<comment type="caution">
    <text evidence="1">The sequence shown here is derived from an EMBL/GenBank/DDBJ whole genome shotgun (WGS) entry which is preliminary data.</text>
</comment>